<reference evidence="2" key="1">
    <citation type="submission" date="2013-02" db="EMBL/GenBank/DDBJ databases">
        <authorList>
            <person name="Hughes D."/>
        </authorList>
    </citation>
    <scope>NUCLEOTIDE SEQUENCE</scope>
    <source>
        <strain>Durham</strain>
        <strain evidence="2">NC isolate 2 -- Noor lab</strain>
    </source>
</reference>
<dbReference type="PANTHER" id="PTHR23279">
    <property type="entry name" value="DEFECTIVE PROBOSCIS EXTENSION RESPONSE DPR -RELATED"/>
    <property type="match status" value="1"/>
</dbReference>
<dbReference type="EnsemblMetazoa" id="MESCA003519-RA">
    <property type="protein sequence ID" value="MESCA003519-PA"/>
    <property type="gene ID" value="MESCA003519"/>
</dbReference>
<dbReference type="PANTHER" id="PTHR23279:SF2">
    <property type="entry name" value="DEFECTIVE PROBOSCIS EXTENSION RESPONSE 19, ISOFORM A"/>
    <property type="match status" value="1"/>
</dbReference>
<proteinExistence type="predicted"/>
<accession>T1GJ75</accession>
<sequence length="84" mass="9206">MSHGGNYTCAPANAKPSSITVHVLRGERPAAMQHSNRSTFEGELSNGITLNTSSTSLFSSSSGIRKTLEIDKLYNLLFLIFFRK</sequence>
<dbReference type="GO" id="GO:0032589">
    <property type="term" value="C:neuron projection membrane"/>
    <property type="evidence" value="ECO:0007669"/>
    <property type="project" value="TreeGrafter"/>
</dbReference>
<dbReference type="Proteomes" id="UP000015102">
    <property type="component" value="Unassembled WGS sequence"/>
</dbReference>
<dbReference type="EMBL" id="CAQQ02090721">
    <property type="status" value="NOT_ANNOTATED_CDS"/>
    <property type="molecule type" value="Genomic_DNA"/>
</dbReference>
<evidence type="ECO:0000313" key="2">
    <source>
        <dbReference type="Proteomes" id="UP000015102"/>
    </source>
</evidence>
<keyword evidence="2" id="KW-1185">Reference proteome</keyword>
<dbReference type="HOGENOM" id="CLU_2533970_0_0_1"/>
<evidence type="ECO:0008006" key="3">
    <source>
        <dbReference type="Google" id="ProtNLM"/>
    </source>
</evidence>
<organism evidence="1 2">
    <name type="scientific">Megaselia scalaris</name>
    <name type="common">Humpbacked fly</name>
    <name type="synonym">Phora scalaris</name>
    <dbReference type="NCBI Taxonomy" id="36166"/>
    <lineage>
        <taxon>Eukaryota</taxon>
        <taxon>Metazoa</taxon>
        <taxon>Ecdysozoa</taxon>
        <taxon>Arthropoda</taxon>
        <taxon>Hexapoda</taxon>
        <taxon>Insecta</taxon>
        <taxon>Pterygota</taxon>
        <taxon>Neoptera</taxon>
        <taxon>Endopterygota</taxon>
        <taxon>Diptera</taxon>
        <taxon>Brachycera</taxon>
        <taxon>Muscomorpha</taxon>
        <taxon>Platypezoidea</taxon>
        <taxon>Phoridae</taxon>
        <taxon>Megaseliini</taxon>
        <taxon>Megaselia</taxon>
    </lineage>
</organism>
<name>T1GJ75_MEGSC</name>
<protein>
    <recommendedName>
        <fullName evidence="3">Ig-like domain-containing protein</fullName>
    </recommendedName>
</protein>
<dbReference type="AlphaFoldDB" id="T1GJ75"/>
<dbReference type="STRING" id="36166.T1GJ75"/>
<dbReference type="InterPro" id="IPR037448">
    <property type="entry name" value="Zig-8"/>
</dbReference>
<dbReference type="GO" id="GO:0050808">
    <property type="term" value="P:synapse organization"/>
    <property type="evidence" value="ECO:0007669"/>
    <property type="project" value="TreeGrafter"/>
</dbReference>
<evidence type="ECO:0000313" key="1">
    <source>
        <dbReference type="EnsemblMetazoa" id="MESCA003519-PA"/>
    </source>
</evidence>
<reference evidence="1" key="2">
    <citation type="submission" date="2015-06" db="UniProtKB">
        <authorList>
            <consortium name="EnsemblMetazoa"/>
        </authorList>
    </citation>
    <scope>IDENTIFICATION</scope>
</reference>